<feature type="compositionally biased region" description="Polar residues" evidence="1">
    <location>
        <begin position="15"/>
        <end position="31"/>
    </location>
</feature>
<protein>
    <submittedName>
        <fullName evidence="2">Uncharacterized protein</fullName>
    </submittedName>
</protein>
<proteinExistence type="predicted"/>
<feature type="non-terminal residue" evidence="2">
    <location>
        <position position="1"/>
    </location>
</feature>
<comment type="caution">
    <text evidence="2">The sequence shown here is derived from an EMBL/GenBank/DDBJ whole genome shotgun (WGS) entry which is preliminary data.</text>
</comment>
<dbReference type="EMBL" id="JARKIK010000011">
    <property type="protein sequence ID" value="KAK8748774.1"/>
    <property type="molecule type" value="Genomic_DNA"/>
</dbReference>
<name>A0AAW0Y9U9_CHEQU</name>
<feature type="compositionally biased region" description="Polar residues" evidence="1">
    <location>
        <begin position="39"/>
        <end position="49"/>
    </location>
</feature>
<evidence type="ECO:0000313" key="3">
    <source>
        <dbReference type="Proteomes" id="UP001445076"/>
    </source>
</evidence>
<reference evidence="2 3" key="1">
    <citation type="journal article" date="2024" name="BMC Genomics">
        <title>Genome assembly of redclaw crayfish (Cherax quadricarinatus) provides insights into its immune adaptation and hypoxia tolerance.</title>
        <authorList>
            <person name="Liu Z."/>
            <person name="Zheng J."/>
            <person name="Li H."/>
            <person name="Fang K."/>
            <person name="Wang S."/>
            <person name="He J."/>
            <person name="Zhou D."/>
            <person name="Weng S."/>
            <person name="Chi M."/>
            <person name="Gu Z."/>
            <person name="He J."/>
            <person name="Li F."/>
            <person name="Wang M."/>
        </authorList>
    </citation>
    <scope>NUCLEOTIDE SEQUENCE [LARGE SCALE GENOMIC DNA]</scope>
    <source>
        <strain evidence="2">ZL_2023a</strain>
    </source>
</reference>
<feature type="region of interest" description="Disordered" evidence="1">
    <location>
        <begin position="186"/>
        <end position="271"/>
    </location>
</feature>
<accession>A0AAW0Y9U9</accession>
<dbReference type="Proteomes" id="UP001445076">
    <property type="component" value="Unassembled WGS sequence"/>
</dbReference>
<evidence type="ECO:0000313" key="2">
    <source>
        <dbReference type="EMBL" id="KAK8748774.1"/>
    </source>
</evidence>
<dbReference type="AlphaFoldDB" id="A0AAW0Y9U9"/>
<feature type="non-terminal residue" evidence="2">
    <location>
        <position position="271"/>
    </location>
</feature>
<feature type="compositionally biased region" description="Basic and acidic residues" evidence="1">
    <location>
        <begin position="262"/>
        <end position="271"/>
    </location>
</feature>
<keyword evidence="3" id="KW-1185">Reference proteome</keyword>
<feature type="region of interest" description="Disordered" evidence="1">
    <location>
        <begin position="1"/>
        <end position="51"/>
    </location>
</feature>
<sequence length="271" mass="29165">TLQCPSEAEVAAPACSSTTQSSHRQASTNGRQAERGRHNTNNLDSNSDMKNPASLSGLPPLLLVVIAWACVVGAVGVEGVAGGASQDSWGSCKTPVCGEVQRQAEALINLRLFRRYIAQTVLLINTQLGLLDEEVVKTAEGLTQFIGPQCPASHDLLIQVTQTENFNFITKDDVRDVLTDNPVEAESTTTQQIHDSHHINKVDQTEGQPYNSDEDSSPTTQQSEDYDTEDESQHLPATKHTTASGVSRNDLLELHGGSGKALIEHSSPKDV</sequence>
<gene>
    <name evidence="2" type="ORF">OTU49_015985</name>
</gene>
<evidence type="ECO:0000256" key="1">
    <source>
        <dbReference type="SAM" id="MobiDB-lite"/>
    </source>
</evidence>
<organism evidence="2 3">
    <name type="scientific">Cherax quadricarinatus</name>
    <name type="common">Australian red claw crayfish</name>
    <dbReference type="NCBI Taxonomy" id="27406"/>
    <lineage>
        <taxon>Eukaryota</taxon>
        <taxon>Metazoa</taxon>
        <taxon>Ecdysozoa</taxon>
        <taxon>Arthropoda</taxon>
        <taxon>Crustacea</taxon>
        <taxon>Multicrustacea</taxon>
        <taxon>Malacostraca</taxon>
        <taxon>Eumalacostraca</taxon>
        <taxon>Eucarida</taxon>
        <taxon>Decapoda</taxon>
        <taxon>Pleocyemata</taxon>
        <taxon>Astacidea</taxon>
        <taxon>Parastacoidea</taxon>
        <taxon>Parastacidae</taxon>
        <taxon>Cherax</taxon>
    </lineage>
</organism>
<feature type="compositionally biased region" description="Basic and acidic residues" evidence="1">
    <location>
        <begin position="194"/>
        <end position="204"/>
    </location>
</feature>
<feature type="compositionally biased region" description="Polar residues" evidence="1">
    <location>
        <begin position="205"/>
        <end position="223"/>
    </location>
</feature>